<dbReference type="PANTHER" id="PTHR11941:SF54">
    <property type="entry name" value="ENOYL-COA HYDRATASE, MITOCHONDRIAL"/>
    <property type="match status" value="1"/>
</dbReference>
<gene>
    <name evidence="8" type="primary">ECHS1</name>
</gene>
<evidence type="ECO:0000256" key="5">
    <source>
        <dbReference type="ARBA" id="ARBA00023239"/>
    </source>
</evidence>
<evidence type="ECO:0000256" key="2">
    <source>
        <dbReference type="ARBA" id="ARBA00012076"/>
    </source>
</evidence>
<dbReference type="Gene3D" id="3.90.226.10">
    <property type="entry name" value="2-enoyl-CoA Hydratase, Chain A, domain 1"/>
    <property type="match status" value="1"/>
</dbReference>
<comment type="similarity">
    <text evidence="1 7">Belongs to the enoyl-CoA hydratase/isomerase family.</text>
</comment>
<evidence type="ECO:0000256" key="3">
    <source>
        <dbReference type="ARBA" id="ARBA00022832"/>
    </source>
</evidence>
<protein>
    <recommendedName>
        <fullName evidence="6">Probable enoyl-CoA hydratase, mitochondrial</fullName>
        <ecNumber evidence="2">4.2.1.17</ecNumber>
    </recommendedName>
</protein>
<dbReference type="SUPFAM" id="SSF56219">
    <property type="entry name" value="DNase I-like"/>
    <property type="match status" value="1"/>
</dbReference>
<dbReference type="InterPro" id="IPR001753">
    <property type="entry name" value="Enoyl-CoA_hydra/iso"/>
</dbReference>
<name>T2MGB5_HYDVU</name>
<dbReference type="OrthoDB" id="2018133at2759"/>
<dbReference type="PANTHER" id="PTHR11941">
    <property type="entry name" value="ENOYL-COA HYDRATASE-RELATED"/>
    <property type="match status" value="1"/>
</dbReference>
<evidence type="ECO:0000256" key="7">
    <source>
        <dbReference type="RuleBase" id="RU003707"/>
    </source>
</evidence>
<dbReference type="SUPFAM" id="SSF52096">
    <property type="entry name" value="ClpP/crotonase"/>
    <property type="match status" value="1"/>
</dbReference>
<keyword evidence="3" id="KW-0276">Fatty acid metabolism</keyword>
<proteinExistence type="evidence at transcript level"/>
<dbReference type="GO" id="GO:0005739">
    <property type="term" value="C:mitochondrion"/>
    <property type="evidence" value="ECO:0007669"/>
    <property type="project" value="TreeGrafter"/>
</dbReference>
<dbReference type="GO" id="GO:0006635">
    <property type="term" value="P:fatty acid beta-oxidation"/>
    <property type="evidence" value="ECO:0007669"/>
    <property type="project" value="TreeGrafter"/>
</dbReference>
<organism evidence="8">
    <name type="scientific">Hydra vulgaris</name>
    <name type="common">Hydra</name>
    <name type="synonym">Hydra attenuata</name>
    <dbReference type="NCBI Taxonomy" id="6087"/>
    <lineage>
        <taxon>Eukaryota</taxon>
        <taxon>Metazoa</taxon>
        <taxon>Cnidaria</taxon>
        <taxon>Hydrozoa</taxon>
        <taxon>Hydroidolina</taxon>
        <taxon>Anthoathecata</taxon>
        <taxon>Aplanulata</taxon>
        <taxon>Hydridae</taxon>
        <taxon>Hydra</taxon>
    </lineage>
</organism>
<evidence type="ECO:0000256" key="6">
    <source>
        <dbReference type="ARBA" id="ARBA00073937"/>
    </source>
</evidence>
<sequence>MSQLSLINSIINTYEDEGECIIAGDFQSFPENIYDTEIRNNKTRNNFSKYLSNFLELNELFFLDIINGTGPTYTYKHRTLNNSPYIDHIAVLKESSICFTGCHVIPPSHLNMSDHLPIITNINLQNKSLTPVVNSILKKYNKIPKYAWNDNNFIKIYNQNLSDFFKDYTFIGEEIEKQSQTTCEKINNAAILSMEDCFPQKESGAYSKSWWTPEIKSCKDILSFHFKEWKKDNFSRSQECSSFNKYKLVRKNFRKIVKAAHNLKINKITKNIESLRKNCKVGTTISGVYTGIIAYADDIILLSPTLSGLQELMLKVLLGNSVHKRLPFLCQRFYQTYKQSSYDNILVEIAGEKNNVGVIRLNRPKSLNALCNALFNDLSQALKSFEADNSIGAIVLTGSDKAFAAGADIKEMQNKEYADVLGGSFLSHWDCITQCTKPIIAAVNGFALGGGCEVAMMCDIIYAGDKAKFGQPEILLGTIPGAGGTQRLARAVGKSKAMEMCLTGVPINAQEALQFGLVSKVVPADQLVDETVKTASLIAANSKLITALCKEAINKGFELPLKEGCHLEKRLFHATFGTLDRKEGMDAFVEKRKASFKDK</sequence>
<dbReference type="FunFam" id="1.10.12.10:FF:000001">
    <property type="entry name" value="Probable enoyl-CoA hydratase, mitochondrial"/>
    <property type="match status" value="1"/>
</dbReference>
<dbReference type="AlphaFoldDB" id="T2MGB5"/>
<dbReference type="EC" id="4.2.1.17" evidence="2"/>
<evidence type="ECO:0000256" key="4">
    <source>
        <dbReference type="ARBA" id="ARBA00023098"/>
    </source>
</evidence>
<dbReference type="InterPro" id="IPR029045">
    <property type="entry name" value="ClpP/crotonase-like_dom_sf"/>
</dbReference>
<evidence type="ECO:0000313" key="8">
    <source>
        <dbReference type="EMBL" id="CDG71124.1"/>
    </source>
</evidence>
<dbReference type="InterPro" id="IPR036691">
    <property type="entry name" value="Endo/exonu/phosph_ase_sf"/>
</dbReference>
<dbReference type="EMBL" id="HAAD01004892">
    <property type="protein sequence ID" value="CDG71124.1"/>
    <property type="molecule type" value="mRNA"/>
</dbReference>
<dbReference type="InterPro" id="IPR014748">
    <property type="entry name" value="Enoyl-CoA_hydra_C"/>
</dbReference>
<dbReference type="PROSITE" id="PS00166">
    <property type="entry name" value="ENOYL_COA_HYDRATASE"/>
    <property type="match status" value="1"/>
</dbReference>
<dbReference type="Gene3D" id="3.60.10.10">
    <property type="entry name" value="Endonuclease/exonuclease/phosphatase"/>
    <property type="match status" value="1"/>
</dbReference>
<dbReference type="CDD" id="cd06558">
    <property type="entry name" value="crotonase-like"/>
    <property type="match status" value="1"/>
</dbReference>
<dbReference type="GO" id="GO:0004300">
    <property type="term" value="F:enoyl-CoA hydratase activity"/>
    <property type="evidence" value="ECO:0007669"/>
    <property type="project" value="UniProtKB-EC"/>
</dbReference>
<dbReference type="FunFam" id="3.90.226.10:FF:000019">
    <property type="entry name" value="Enoyl-CoA hydratase, mitochondrial"/>
    <property type="match status" value="1"/>
</dbReference>
<keyword evidence="4" id="KW-0443">Lipid metabolism</keyword>
<reference evidence="8" key="1">
    <citation type="journal article" date="2013" name="Genome Biol. Evol.">
        <title>Punctuated emergences of genetic and phenotypic innovations in eumetazoan, bilaterian, euteleostome, and hominidae ancestors.</title>
        <authorList>
            <person name="Wenger Y."/>
            <person name="Galliot B."/>
        </authorList>
    </citation>
    <scope>NUCLEOTIDE SEQUENCE</scope>
    <source>
        <tissue evidence="8">Whole animals</tissue>
    </source>
</reference>
<dbReference type="InterPro" id="IPR018376">
    <property type="entry name" value="Enoyl-CoA_hyd/isom_CS"/>
</dbReference>
<dbReference type="Gene3D" id="1.10.12.10">
    <property type="entry name" value="Lyase 2-enoyl-coa Hydratase, Chain A, domain 2"/>
    <property type="match status" value="1"/>
</dbReference>
<evidence type="ECO:0000256" key="1">
    <source>
        <dbReference type="ARBA" id="ARBA00005254"/>
    </source>
</evidence>
<keyword evidence="5" id="KW-0456">Lyase</keyword>
<accession>T2MGB5</accession>
<dbReference type="Pfam" id="PF00378">
    <property type="entry name" value="ECH_1"/>
    <property type="match status" value="1"/>
</dbReference>